<keyword evidence="4" id="KW-0804">Transcription</keyword>
<comment type="caution">
    <text evidence="6">The sequence shown here is derived from an EMBL/GenBank/DDBJ whole genome shotgun (WGS) entry which is preliminary data.</text>
</comment>
<keyword evidence="2" id="KW-0805">Transcription regulation</keyword>
<dbReference type="Pfam" id="PF03466">
    <property type="entry name" value="LysR_substrate"/>
    <property type="match status" value="1"/>
</dbReference>
<dbReference type="InterPro" id="IPR000847">
    <property type="entry name" value="LysR_HTH_N"/>
</dbReference>
<proteinExistence type="inferred from homology"/>
<dbReference type="RefSeq" id="WP_327606702.1">
    <property type="nucleotide sequence ID" value="NZ_JARZFX010000002.1"/>
</dbReference>
<dbReference type="InterPro" id="IPR005119">
    <property type="entry name" value="LysR_subst-bd"/>
</dbReference>
<dbReference type="PANTHER" id="PTHR30126:SF78">
    <property type="entry name" value="HTH LYSR-TYPE DOMAIN-CONTAINING PROTEIN"/>
    <property type="match status" value="1"/>
</dbReference>
<reference evidence="6 7" key="1">
    <citation type="journal article" date="2024" name="Int. J. Syst. Evol. Microbiol.">
        <title>Virgibacillus tibetensis sp. nov., isolated from salt lake on the Tibetan Plateau of China.</title>
        <authorList>
            <person name="Phurbu D."/>
            <person name="Liu Z.-X."/>
            <person name="Wang R."/>
            <person name="Zheng Y.-Y."/>
            <person name="Liu H.-C."/>
            <person name="Zhou Y.-G."/>
            <person name="Yu Y.-J."/>
            <person name="Li A.-H."/>
        </authorList>
    </citation>
    <scope>NUCLEOTIDE SEQUENCE [LARGE SCALE GENOMIC DNA]</scope>
    <source>
        <strain evidence="6 7">C22-A2</strain>
    </source>
</reference>
<dbReference type="EMBL" id="JARZFX010000002">
    <property type="protein sequence ID" value="MEC5423140.1"/>
    <property type="molecule type" value="Genomic_DNA"/>
</dbReference>
<accession>A0ABU6KDA6</accession>
<evidence type="ECO:0000313" key="7">
    <source>
        <dbReference type="Proteomes" id="UP001335737"/>
    </source>
</evidence>
<gene>
    <name evidence="6" type="ORF">QGM71_06450</name>
</gene>
<dbReference type="Gene3D" id="3.40.190.290">
    <property type="match status" value="1"/>
</dbReference>
<evidence type="ECO:0000259" key="5">
    <source>
        <dbReference type="PROSITE" id="PS50931"/>
    </source>
</evidence>
<evidence type="ECO:0000256" key="2">
    <source>
        <dbReference type="ARBA" id="ARBA00023015"/>
    </source>
</evidence>
<dbReference type="PRINTS" id="PR00039">
    <property type="entry name" value="HTHLYSR"/>
</dbReference>
<dbReference type="InterPro" id="IPR036388">
    <property type="entry name" value="WH-like_DNA-bd_sf"/>
</dbReference>
<evidence type="ECO:0000256" key="1">
    <source>
        <dbReference type="ARBA" id="ARBA00009437"/>
    </source>
</evidence>
<keyword evidence="3" id="KW-0238">DNA-binding</keyword>
<comment type="similarity">
    <text evidence="1">Belongs to the LysR transcriptional regulatory family.</text>
</comment>
<dbReference type="Pfam" id="PF00126">
    <property type="entry name" value="HTH_1"/>
    <property type="match status" value="1"/>
</dbReference>
<dbReference type="PROSITE" id="PS50931">
    <property type="entry name" value="HTH_LYSR"/>
    <property type="match status" value="1"/>
</dbReference>
<dbReference type="CDD" id="cd05466">
    <property type="entry name" value="PBP2_LTTR_substrate"/>
    <property type="match status" value="1"/>
</dbReference>
<dbReference type="SUPFAM" id="SSF53850">
    <property type="entry name" value="Periplasmic binding protein-like II"/>
    <property type="match status" value="1"/>
</dbReference>
<dbReference type="Gene3D" id="1.10.10.10">
    <property type="entry name" value="Winged helix-like DNA-binding domain superfamily/Winged helix DNA-binding domain"/>
    <property type="match status" value="1"/>
</dbReference>
<dbReference type="InterPro" id="IPR036390">
    <property type="entry name" value="WH_DNA-bd_sf"/>
</dbReference>
<organism evidence="6 7">
    <name type="scientific">Virgibacillus tibetensis</name>
    <dbReference type="NCBI Taxonomy" id="3042313"/>
    <lineage>
        <taxon>Bacteria</taxon>
        <taxon>Bacillati</taxon>
        <taxon>Bacillota</taxon>
        <taxon>Bacilli</taxon>
        <taxon>Bacillales</taxon>
        <taxon>Bacillaceae</taxon>
        <taxon>Virgibacillus</taxon>
    </lineage>
</organism>
<sequence>MNEKDCAILIILDEERNMTRAAAKLFISQPALTYRLRRIEQAFNVTIFARENSGLSPTPQGELILQYARDNLLKLETTMEAVQLMDTEIRGTVKLGVASSYGQYMLPNLLNSFRLDYPEVNFQIITGLSSAIFSRFDRGDVHIGIFRGDFYWQEEKDIIASEPICVVSKYPVTIEELPELPQIEYHMDTYLKTIVKDWWNKTFSEDGSISMTVDSLETAKEMVRAGLGYTILPGICLTGEKELCIQPIVDEEQVAVERITSVYCRHQTLQYAAVHKFYTFLKDNSIEQEKAISECLL</sequence>
<keyword evidence="7" id="KW-1185">Reference proteome</keyword>
<feature type="domain" description="HTH lysR-type" evidence="5">
    <location>
        <begin position="1"/>
        <end position="58"/>
    </location>
</feature>
<protein>
    <submittedName>
        <fullName evidence="6">LysR family transcriptional regulator</fullName>
    </submittedName>
</protein>
<name>A0ABU6KDA6_9BACI</name>
<dbReference type="Proteomes" id="UP001335737">
    <property type="component" value="Unassembled WGS sequence"/>
</dbReference>
<dbReference type="PANTHER" id="PTHR30126">
    <property type="entry name" value="HTH-TYPE TRANSCRIPTIONAL REGULATOR"/>
    <property type="match status" value="1"/>
</dbReference>
<evidence type="ECO:0000313" key="6">
    <source>
        <dbReference type="EMBL" id="MEC5423140.1"/>
    </source>
</evidence>
<evidence type="ECO:0000256" key="3">
    <source>
        <dbReference type="ARBA" id="ARBA00023125"/>
    </source>
</evidence>
<dbReference type="SUPFAM" id="SSF46785">
    <property type="entry name" value="Winged helix' DNA-binding domain"/>
    <property type="match status" value="1"/>
</dbReference>
<evidence type="ECO:0000256" key="4">
    <source>
        <dbReference type="ARBA" id="ARBA00023163"/>
    </source>
</evidence>